<dbReference type="SUPFAM" id="SSF50447">
    <property type="entry name" value="Translation proteins"/>
    <property type="match status" value="1"/>
</dbReference>
<evidence type="ECO:0000256" key="8">
    <source>
        <dbReference type="RuleBase" id="RU364004"/>
    </source>
</evidence>
<evidence type="ECO:0000256" key="7">
    <source>
        <dbReference type="ARBA" id="ARBA00038293"/>
    </source>
</evidence>
<evidence type="ECO:0000313" key="10">
    <source>
        <dbReference type="EMBL" id="KOM38530.1"/>
    </source>
</evidence>
<evidence type="ECO:0000256" key="4">
    <source>
        <dbReference type="ARBA" id="ARBA00022884"/>
    </source>
</evidence>
<keyword evidence="3 8" id="KW-0698">rRNA processing</keyword>
<evidence type="ECO:0000256" key="5">
    <source>
        <dbReference type="ARBA" id="ARBA00023242"/>
    </source>
</evidence>
<name>A0A0L9U6W3_PHAAN</name>
<keyword evidence="5 8" id="KW-0539">Nucleus</keyword>
<dbReference type="Gramene" id="KOM38530">
    <property type="protein sequence ID" value="KOM38530"/>
    <property type="gene ID" value="LR48_Vigan03g191200"/>
</dbReference>
<keyword evidence="2 8" id="KW-0690">Ribosome biogenesis</keyword>
<protein>
    <recommendedName>
        <fullName evidence="8">H/ACA ribonucleoprotein complex subunit</fullName>
    </recommendedName>
</protein>
<keyword evidence="6 8" id="KW-0687">Ribonucleoprotein</keyword>
<dbReference type="AlphaFoldDB" id="A0A0L9U6W3"/>
<dbReference type="InterPro" id="IPR007504">
    <property type="entry name" value="H/ACA_rnp_Gar1/Naf1"/>
</dbReference>
<dbReference type="GO" id="GO:0034513">
    <property type="term" value="F:box H/ACA snoRNA binding"/>
    <property type="evidence" value="ECO:0007669"/>
    <property type="project" value="TreeGrafter"/>
</dbReference>
<feature type="region of interest" description="Disordered" evidence="9">
    <location>
        <begin position="1"/>
        <end position="46"/>
    </location>
</feature>
<evidence type="ECO:0000256" key="9">
    <source>
        <dbReference type="SAM" id="MobiDB-lite"/>
    </source>
</evidence>
<comment type="function">
    <text evidence="8">Required for ribosome biogenesis. Part of a complex which catalyzes pseudouridylation of rRNA. This involves the isomerization of uridine such that the ribose is subsequently attached to C5, instead of the normal N1. Pseudouridine ("psi") residues may serve to stabilize the conformation of rRNAs.</text>
</comment>
<dbReference type="STRING" id="3914.A0A0L9U6W3"/>
<dbReference type="GO" id="GO:0000454">
    <property type="term" value="P:snoRNA guided rRNA pseudouridine synthesis"/>
    <property type="evidence" value="ECO:0007669"/>
    <property type="project" value="TreeGrafter"/>
</dbReference>
<dbReference type="PANTHER" id="PTHR23237:SF6">
    <property type="entry name" value="H_ACA RIBONUCLEOPROTEIN COMPLEX SUBUNIT 1"/>
    <property type="match status" value="1"/>
</dbReference>
<dbReference type="InterPro" id="IPR038664">
    <property type="entry name" value="Gar1/Naf1_Cbf5-bd_sf"/>
</dbReference>
<evidence type="ECO:0000256" key="6">
    <source>
        <dbReference type="ARBA" id="ARBA00023274"/>
    </source>
</evidence>
<comment type="subunit">
    <text evidence="8">Component of the small nucleolar ribonucleoprotein particles containing H/ACA-type snoRNAs (H/ACA snoRNPs).</text>
</comment>
<dbReference type="GO" id="GO:0031429">
    <property type="term" value="C:box H/ACA snoRNP complex"/>
    <property type="evidence" value="ECO:0007669"/>
    <property type="project" value="TreeGrafter"/>
</dbReference>
<keyword evidence="4 8" id="KW-0694">RNA-binding</keyword>
<comment type="similarity">
    <text evidence="7 8">Belongs to the GAR1 family.</text>
</comment>
<comment type="subcellular location">
    <subcellularLocation>
        <location evidence="1 8">Nucleus</location>
        <location evidence="1 8">Nucleolus</location>
    </subcellularLocation>
</comment>
<feature type="region of interest" description="Disordered" evidence="9">
    <location>
        <begin position="262"/>
        <end position="292"/>
    </location>
</feature>
<dbReference type="PANTHER" id="PTHR23237">
    <property type="entry name" value="NUCLEOLAR PROTEIN FAMILY A MEMBER 1 SNORNP PROTEIN GAR1"/>
    <property type="match status" value="1"/>
</dbReference>
<dbReference type="Gene3D" id="2.40.10.230">
    <property type="entry name" value="Probable tRNA pseudouridine synthase domain"/>
    <property type="match status" value="1"/>
</dbReference>
<dbReference type="Pfam" id="PF04410">
    <property type="entry name" value="Gar1"/>
    <property type="match status" value="1"/>
</dbReference>
<feature type="compositionally biased region" description="Gly residues" evidence="9">
    <location>
        <begin position="1"/>
        <end position="39"/>
    </location>
</feature>
<dbReference type="EMBL" id="CM003373">
    <property type="protein sequence ID" value="KOM38530.1"/>
    <property type="molecule type" value="Genomic_DNA"/>
</dbReference>
<evidence type="ECO:0000256" key="1">
    <source>
        <dbReference type="ARBA" id="ARBA00004604"/>
    </source>
</evidence>
<proteinExistence type="inferred from homology"/>
<evidence type="ECO:0000256" key="3">
    <source>
        <dbReference type="ARBA" id="ARBA00022552"/>
    </source>
</evidence>
<organism evidence="10 11">
    <name type="scientific">Phaseolus angularis</name>
    <name type="common">Azuki bean</name>
    <name type="synonym">Vigna angularis</name>
    <dbReference type="NCBI Taxonomy" id="3914"/>
    <lineage>
        <taxon>Eukaryota</taxon>
        <taxon>Viridiplantae</taxon>
        <taxon>Streptophyta</taxon>
        <taxon>Embryophyta</taxon>
        <taxon>Tracheophyta</taxon>
        <taxon>Spermatophyta</taxon>
        <taxon>Magnoliopsida</taxon>
        <taxon>eudicotyledons</taxon>
        <taxon>Gunneridae</taxon>
        <taxon>Pentapetalae</taxon>
        <taxon>rosids</taxon>
        <taxon>fabids</taxon>
        <taxon>Fabales</taxon>
        <taxon>Fabaceae</taxon>
        <taxon>Papilionoideae</taxon>
        <taxon>50 kb inversion clade</taxon>
        <taxon>NPAAA clade</taxon>
        <taxon>indigoferoid/millettioid clade</taxon>
        <taxon>Phaseoleae</taxon>
        <taxon>Vigna</taxon>
    </lineage>
</organism>
<reference evidence="11" key="1">
    <citation type="journal article" date="2015" name="Proc. Natl. Acad. Sci. U.S.A.">
        <title>Genome sequencing of adzuki bean (Vigna angularis) provides insight into high starch and low fat accumulation and domestication.</title>
        <authorList>
            <person name="Yang K."/>
            <person name="Tian Z."/>
            <person name="Chen C."/>
            <person name="Luo L."/>
            <person name="Zhao B."/>
            <person name="Wang Z."/>
            <person name="Yu L."/>
            <person name="Li Y."/>
            <person name="Sun Y."/>
            <person name="Li W."/>
            <person name="Chen Y."/>
            <person name="Li Y."/>
            <person name="Zhang Y."/>
            <person name="Ai D."/>
            <person name="Zhao J."/>
            <person name="Shang C."/>
            <person name="Ma Y."/>
            <person name="Wu B."/>
            <person name="Wang M."/>
            <person name="Gao L."/>
            <person name="Sun D."/>
            <person name="Zhang P."/>
            <person name="Guo F."/>
            <person name="Wang W."/>
            <person name="Li Y."/>
            <person name="Wang J."/>
            <person name="Varshney R.K."/>
            <person name="Wang J."/>
            <person name="Ling H.Q."/>
            <person name="Wan P."/>
        </authorList>
    </citation>
    <scope>NUCLEOTIDE SEQUENCE</scope>
    <source>
        <strain evidence="11">cv. Jingnong 6</strain>
    </source>
</reference>
<evidence type="ECO:0000256" key="2">
    <source>
        <dbReference type="ARBA" id="ARBA00022517"/>
    </source>
</evidence>
<gene>
    <name evidence="10" type="ORF">LR48_Vigan03g191200</name>
</gene>
<dbReference type="InterPro" id="IPR009000">
    <property type="entry name" value="Transl_B-barrel_sf"/>
</dbReference>
<sequence length="292" mass="31586">MRPPRGGGRGGGFRGGRDGGGFRGRGGFGRGGGGRGGGGFRDEGPPSEVVEVATFMHACEGDAVTKLTNEKVPFFNAPIYLKNMTQIGKVDEIFGPINEAVAKQTQFACFEEVFVVLDVIASRLPLEEFIFSQTNVSMPLHANSSQHSLDEYGEMILPPSTNVLKSCRVHHFDDTNATFVVDPNARGKSLLQAMPLSASLNKTHVLYGPFDIDDAYQQAQFLILVSSTMQVIEDAAIQNNCDDPTTYVLLEDAYDDEASKKLDNTMGLNNDNHLPSLVKPPNPTTKPCITSS</sequence>
<accession>A0A0L9U6W3</accession>
<evidence type="ECO:0000313" key="11">
    <source>
        <dbReference type="Proteomes" id="UP000053144"/>
    </source>
</evidence>
<dbReference type="Proteomes" id="UP000053144">
    <property type="component" value="Chromosome 3"/>
</dbReference>